<organism evidence="2">
    <name type="scientific">Tanacetum cinerariifolium</name>
    <name type="common">Dalmatian daisy</name>
    <name type="synonym">Chrysanthemum cinerariifolium</name>
    <dbReference type="NCBI Taxonomy" id="118510"/>
    <lineage>
        <taxon>Eukaryota</taxon>
        <taxon>Viridiplantae</taxon>
        <taxon>Streptophyta</taxon>
        <taxon>Embryophyta</taxon>
        <taxon>Tracheophyta</taxon>
        <taxon>Spermatophyta</taxon>
        <taxon>Magnoliopsida</taxon>
        <taxon>eudicotyledons</taxon>
        <taxon>Gunneridae</taxon>
        <taxon>Pentapetalae</taxon>
        <taxon>asterids</taxon>
        <taxon>campanulids</taxon>
        <taxon>Asterales</taxon>
        <taxon>Asteraceae</taxon>
        <taxon>Asteroideae</taxon>
        <taxon>Anthemideae</taxon>
        <taxon>Anthemidinae</taxon>
        <taxon>Tanacetum</taxon>
    </lineage>
</organism>
<evidence type="ECO:0000256" key="1">
    <source>
        <dbReference type="SAM" id="MobiDB-lite"/>
    </source>
</evidence>
<proteinExistence type="predicted"/>
<feature type="compositionally biased region" description="Polar residues" evidence="1">
    <location>
        <begin position="73"/>
        <end position="94"/>
    </location>
</feature>
<dbReference type="EMBL" id="BKCJ011818441">
    <property type="protein sequence ID" value="GFD55468.1"/>
    <property type="molecule type" value="Genomic_DNA"/>
</dbReference>
<sequence length="94" mass="9785">AEVIPQVDDDSTSSPSSTEVDQDAPSLSKSLTPTKTQSLVILQDVGNDNLDIEVADMGNDPLLCVPITEVASGPSSSTTSPQANVQPNNPMTYP</sequence>
<feature type="non-terminal residue" evidence="2">
    <location>
        <position position="1"/>
    </location>
</feature>
<reference evidence="2" key="1">
    <citation type="journal article" date="2019" name="Sci. Rep.">
        <title>Draft genome of Tanacetum cinerariifolium, the natural source of mosquito coil.</title>
        <authorList>
            <person name="Yamashiro T."/>
            <person name="Shiraishi A."/>
            <person name="Satake H."/>
            <person name="Nakayama K."/>
        </authorList>
    </citation>
    <scope>NUCLEOTIDE SEQUENCE</scope>
</reference>
<feature type="region of interest" description="Disordered" evidence="1">
    <location>
        <begin position="70"/>
        <end position="94"/>
    </location>
</feature>
<dbReference type="AlphaFoldDB" id="A0A699XBV7"/>
<gene>
    <name evidence="2" type="ORF">Tci_927437</name>
</gene>
<accession>A0A699XBV7</accession>
<evidence type="ECO:0000313" key="2">
    <source>
        <dbReference type="EMBL" id="GFD55468.1"/>
    </source>
</evidence>
<feature type="non-terminal residue" evidence="2">
    <location>
        <position position="94"/>
    </location>
</feature>
<name>A0A699XBV7_TANCI</name>
<comment type="caution">
    <text evidence="2">The sequence shown here is derived from an EMBL/GenBank/DDBJ whole genome shotgun (WGS) entry which is preliminary data.</text>
</comment>
<protein>
    <submittedName>
        <fullName evidence="2">Uncharacterized protein</fullName>
    </submittedName>
</protein>
<feature type="region of interest" description="Disordered" evidence="1">
    <location>
        <begin position="1"/>
        <end position="32"/>
    </location>
</feature>